<sequence>MSNHNVLVKVLLVLIWMIVRNVGEDLTRQTEFEGKEKYLRKMMATISMLSTRQIRRTDEDECLTCRSTSNCCGGCACIHGLCKLNRTCICDADWFGDSCDFHILSDSFYVPSNDPRIRTIKRMEQTYGFMRNFSQLTLDLNRLQHRRGCASPDFKVLMVKMESRGFGSWVHHMQGAMSSALTSNSTLVLRYPYDYFLHDGCAPKTNEELQFENCACYFEPLFSGLLFTDESQCKEAKALSSFWRNYLPPEFISDRYGFSAGILWWNIALIQYLLAPNHRLETMISRYKTIMGWGRDPVIGVHVRRGDACAGWRNGKMHHAELMPKSFCLDVEKDVVPAIKLFSRVYSTKSVFISTDDPNVLTEIRNNPSIHAQLSEVQWMGVDVKRNFLQSDTNYDLAMRIGVLDRRLAADSALLDLFLLRECDYLILQLSGEFSRLALELNIASKGYLPPFISLDTYSWAPRYGLAHVSEWWVNQSAYTLEDLVKHKEKGEI</sequence>
<proteinExistence type="predicted"/>
<keyword evidence="1" id="KW-0732">Signal</keyword>
<reference evidence="3" key="1">
    <citation type="submission" date="2021-01" db="EMBL/GenBank/DDBJ databases">
        <authorList>
            <person name="Corre E."/>
            <person name="Pelletier E."/>
            <person name="Niang G."/>
            <person name="Scheremetjew M."/>
            <person name="Finn R."/>
            <person name="Kale V."/>
            <person name="Holt S."/>
            <person name="Cochrane G."/>
            <person name="Meng A."/>
            <person name="Brown T."/>
            <person name="Cohen L."/>
        </authorList>
    </citation>
    <scope>NUCLEOTIDE SEQUENCE</scope>
    <source>
        <strain evidence="3">CCMP 2712</strain>
    </source>
</reference>
<dbReference type="InterPro" id="IPR045573">
    <property type="entry name" value="Fut8_N_cat"/>
</dbReference>
<gene>
    <name evidence="3" type="ORF">GTHE00462_LOCUS36225</name>
</gene>
<evidence type="ECO:0000313" key="3">
    <source>
        <dbReference type="EMBL" id="CAE2336078.1"/>
    </source>
</evidence>
<evidence type="ECO:0000259" key="2">
    <source>
        <dbReference type="Pfam" id="PF19745"/>
    </source>
</evidence>
<evidence type="ECO:0000256" key="1">
    <source>
        <dbReference type="SAM" id="SignalP"/>
    </source>
</evidence>
<dbReference type="Pfam" id="PF19745">
    <property type="entry name" value="FUT8_N_cat"/>
    <property type="match status" value="1"/>
</dbReference>
<protein>
    <recommendedName>
        <fullName evidence="2">Alpha-(1,6)-fucosyltransferase N- and catalytic domain-containing protein</fullName>
    </recommendedName>
</protein>
<dbReference type="GO" id="GO:0006487">
    <property type="term" value="P:protein N-linked glycosylation"/>
    <property type="evidence" value="ECO:0007669"/>
    <property type="project" value="TreeGrafter"/>
</dbReference>
<feature type="chain" id="PRO_5030840518" description="Alpha-(1,6)-fucosyltransferase N- and catalytic domain-containing protein" evidence="1">
    <location>
        <begin position="24"/>
        <end position="493"/>
    </location>
</feature>
<accession>A0A7S4UQS0</accession>
<dbReference type="EMBL" id="HBKN01046388">
    <property type="protein sequence ID" value="CAE2336078.1"/>
    <property type="molecule type" value="Transcribed_RNA"/>
</dbReference>
<organism evidence="3">
    <name type="scientific">Guillardia theta</name>
    <name type="common">Cryptophyte</name>
    <name type="synonym">Cryptomonas phi</name>
    <dbReference type="NCBI Taxonomy" id="55529"/>
    <lineage>
        <taxon>Eukaryota</taxon>
        <taxon>Cryptophyceae</taxon>
        <taxon>Pyrenomonadales</taxon>
        <taxon>Geminigeraceae</taxon>
        <taxon>Guillardia</taxon>
    </lineage>
</organism>
<feature type="domain" description="Alpha-(1,6)-fucosyltransferase N- and catalytic" evidence="2">
    <location>
        <begin position="260"/>
        <end position="443"/>
    </location>
</feature>
<name>A0A7S4UQS0_GUITH</name>
<dbReference type="PANTHER" id="PTHR13132:SF29">
    <property type="entry name" value="ALPHA-(1,6)-FUCOSYLTRANSFERASE"/>
    <property type="match status" value="1"/>
</dbReference>
<dbReference type="AlphaFoldDB" id="A0A7S4UQS0"/>
<dbReference type="Gene3D" id="3.40.50.11350">
    <property type="match status" value="1"/>
</dbReference>
<dbReference type="PANTHER" id="PTHR13132">
    <property type="entry name" value="ALPHA- 1,6 -FUCOSYLTRANSFERASE"/>
    <property type="match status" value="1"/>
</dbReference>
<feature type="signal peptide" evidence="1">
    <location>
        <begin position="1"/>
        <end position="23"/>
    </location>
</feature>
<dbReference type="GO" id="GO:0046921">
    <property type="term" value="F:alpha-(1-&gt;6)-fucosyltransferase activity"/>
    <property type="evidence" value="ECO:0007669"/>
    <property type="project" value="TreeGrafter"/>
</dbReference>